<protein>
    <recommendedName>
        <fullName evidence="1">CRAL/TRIO N-terminal domain-containing protein</fullName>
    </recommendedName>
</protein>
<gene>
    <name evidence="2" type="ORF">AFUS01_LOCUS10092</name>
</gene>
<dbReference type="InterPro" id="IPR011074">
    <property type="entry name" value="CRAL/TRIO_N_dom"/>
</dbReference>
<proteinExistence type="predicted"/>
<dbReference type="AlphaFoldDB" id="A0A8J2JSR8"/>
<feature type="domain" description="CRAL/TRIO N-terminal" evidence="1">
    <location>
        <begin position="22"/>
        <end position="54"/>
    </location>
</feature>
<organism evidence="2 3">
    <name type="scientific">Allacma fusca</name>
    <dbReference type="NCBI Taxonomy" id="39272"/>
    <lineage>
        <taxon>Eukaryota</taxon>
        <taxon>Metazoa</taxon>
        <taxon>Ecdysozoa</taxon>
        <taxon>Arthropoda</taxon>
        <taxon>Hexapoda</taxon>
        <taxon>Collembola</taxon>
        <taxon>Symphypleona</taxon>
        <taxon>Sminthuridae</taxon>
        <taxon>Allacma</taxon>
    </lineage>
</organism>
<name>A0A8J2JSR8_9HEXA</name>
<evidence type="ECO:0000313" key="3">
    <source>
        <dbReference type="Proteomes" id="UP000708208"/>
    </source>
</evidence>
<evidence type="ECO:0000259" key="1">
    <source>
        <dbReference type="Pfam" id="PF03765"/>
    </source>
</evidence>
<comment type="caution">
    <text evidence="2">The sequence shown here is derived from an EMBL/GenBank/DDBJ whole genome shotgun (WGS) entry which is preliminary data.</text>
</comment>
<accession>A0A8J2JSR8</accession>
<dbReference type="EMBL" id="CAJVCH010074179">
    <property type="protein sequence ID" value="CAG7720839.1"/>
    <property type="molecule type" value="Genomic_DNA"/>
</dbReference>
<reference evidence="2" key="1">
    <citation type="submission" date="2021-06" db="EMBL/GenBank/DDBJ databases">
        <authorList>
            <person name="Hodson N. C."/>
            <person name="Mongue J. A."/>
            <person name="Jaron S. K."/>
        </authorList>
    </citation>
    <scope>NUCLEOTIDE SEQUENCE</scope>
</reference>
<evidence type="ECO:0000313" key="2">
    <source>
        <dbReference type="EMBL" id="CAG7720839.1"/>
    </source>
</evidence>
<dbReference type="Proteomes" id="UP000708208">
    <property type="component" value="Unassembled WGS sequence"/>
</dbReference>
<sequence>MAAPSKEELELLSNFRSRLTDLNLTDDQSSDMFLLRWIRARENKLDQAEAMLRK</sequence>
<keyword evidence="3" id="KW-1185">Reference proteome</keyword>
<dbReference type="OrthoDB" id="6490749at2759"/>
<feature type="non-terminal residue" evidence="2">
    <location>
        <position position="1"/>
    </location>
</feature>
<dbReference type="Pfam" id="PF03765">
    <property type="entry name" value="CRAL_TRIO_N"/>
    <property type="match status" value="1"/>
</dbReference>